<evidence type="ECO:0000256" key="2">
    <source>
        <dbReference type="ARBA" id="ARBA00022801"/>
    </source>
</evidence>
<proteinExistence type="predicted"/>
<evidence type="ECO:0000256" key="3">
    <source>
        <dbReference type="ARBA" id="ARBA00023204"/>
    </source>
</evidence>
<dbReference type="SMART" id="SM00987">
    <property type="entry name" value="UreE_C"/>
    <property type="match status" value="2"/>
</dbReference>
<dbReference type="GO" id="GO:0008263">
    <property type="term" value="F:pyrimidine-specific mismatch base pair DNA N-glycosylase activity"/>
    <property type="evidence" value="ECO:0007669"/>
    <property type="project" value="TreeGrafter"/>
</dbReference>
<evidence type="ECO:0000313" key="6">
    <source>
        <dbReference type="EMBL" id="KAF4674233.1"/>
    </source>
</evidence>
<evidence type="ECO:0000259" key="5">
    <source>
        <dbReference type="SMART" id="SM00986"/>
    </source>
</evidence>
<accession>A0A7J6MRP0</accession>
<sequence>MADEPLKSTESVLSTLTTFAFDDDLQDSTSRTPVRRSLKKVTGDSSSPAKRPRVSPKRKTTPRKEPLQRHRGFSPSIGESPRVLILGSAPCEMSLEKGQFYGNPRNHFWAVMAYAMDDPQFAMLDYETRCSVLRSRGIALWNICEVFSRYKSSDATLHCEEFANIAGLILQHPTIHFILCNGTASYDNMVKYDLPGRLEAYGITAKDSPLIFKLPSTSPANAMANPVETKGTPSTPAPSRSALKVSPNSSSGRSLPPILGENPRVLILGSAPSQISLARGEYYANPHNHFWGVLGFAMDDADFSTLDYISRCEVLKNRGIAVWDVCDEFTRHKRQKELFGPFYALPLPTLATCSSSRSSQVIQFYRDSRDSLFQAPNVSVNVSNDLSYFRALDPSIRIPDITRVPSTSPAHAMANALGAKGKVWKEKLQDIFLEL</sequence>
<dbReference type="SUPFAM" id="SSF52141">
    <property type="entry name" value="Uracil-DNA glycosylase-like"/>
    <property type="match status" value="2"/>
</dbReference>
<comment type="caution">
    <text evidence="6">The sequence shown here is derived from an EMBL/GenBank/DDBJ whole genome shotgun (WGS) entry which is preliminary data.</text>
</comment>
<dbReference type="OrthoDB" id="436798at2759"/>
<evidence type="ECO:0000256" key="4">
    <source>
        <dbReference type="SAM" id="MobiDB-lite"/>
    </source>
</evidence>
<feature type="region of interest" description="Disordered" evidence="4">
    <location>
        <begin position="222"/>
        <end position="254"/>
    </location>
</feature>
<protein>
    <recommendedName>
        <fullName evidence="5">Uracil-DNA glycosylase-like domain-containing protein</fullName>
    </recommendedName>
</protein>
<dbReference type="InterPro" id="IPR036895">
    <property type="entry name" value="Uracil-DNA_glycosylase-like_sf"/>
</dbReference>
<keyword evidence="2" id="KW-0378">Hydrolase</keyword>
<dbReference type="NCBIfam" id="TIGR04274">
    <property type="entry name" value="hypoxanDNAglyco"/>
    <property type="match status" value="2"/>
</dbReference>
<dbReference type="AlphaFoldDB" id="A0A7J6MRP0"/>
<dbReference type="Gene3D" id="3.40.470.10">
    <property type="entry name" value="Uracil-DNA glycosylase-like domain"/>
    <property type="match status" value="2"/>
</dbReference>
<feature type="region of interest" description="Disordered" evidence="4">
    <location>
        <begin position="24"/>
        <end position="79"/>
    </location>
</feature>
<keyword evidence="3" id="KW-0234">DNA repair</keyword>
<keyword evidence="7" id="KW-1185">Reference proteome</keyword>
<dbReference type="Pfam" id="PF03167">
    <property type="entry name" value="UDG"/>
    <property type="match status" value="1"/>
</dbReference>
<name>A0A7J6MRP0_PERCH</name>
<dbReference type="CDD" id="cd10032">
    <property type="entry name" value="UDG-F6_HDG"/>
    <property type="match status" value="1"/>
</dbReference>
<dbReference type="InterPro" id="IPR005122">
    <property type="entry name" value="Uracil-DNA_glycosylase-like"/>
</dbReference>
<evidence type="ECO:0000313" key="7">
    <source>
        <dbReference type="Proteomes" id="UP000591131"/>
    </source>
</evidence>
<dbReference type="InterPro" id="IPR026353">
    <property type="entry name" value="Hypoxan-DNA_Glyclase"/>
</dbReference>
<dbReference type="SMART" id="SM00986">
    <property type="entry name" value="UDG"/>
    <property type="match status" value="2"/>
</dbReference>
<dbReference type="GO" id="GO:0004844">
    <property type="term" value="F:uracil DNA N-glycosylase activity"/>
    <property type="evidence" value="ECO:0007669"/>
    <property type="project" value="TreeGrafter"/>
</dbReference>
<feature type="compositionally biased region" description="Basic residues" evidence="4">
    <location>
        <begin position="50"/>
        <end position="61"/>
    </location>
</feature>
<organism evidence="6 7">
    <name type="scientific">Perkinsus chesapeaki</name>
    <name type="common">Clam parasite</name>
    <name type="synonym">Perkinsus andrewsi</name>
    <dbReference type="NCBI Taxonomy" id="330153"/>
    <lineage>
        <taxon>Eukaryota</taxon>
        <taxon>Sar</taxon>
        <taxon>Alveolata</taxon>
        <taxon>Perkinsozoa</taxon>
        <taxon>Perkinsea</taxon>
        <taxon>Perkinsida</taxon>
        <taxon>Perkinsidae</taxon>
        <taxon>Perkinsus</taxon>
    </lineage>
</organism>
<dbReference type="PANTHER" id="PTHR12159:SF9">
    <property type="entry name" value="G_T MISMATCH-SPECIFIC THYMINE DNA GLYCOSYLASE"/>
    <property type="match status" value="1"/>
</dbReference>
<dbReference type="Proteomes" id="UP000591131">
    <property type="component" value="Unassembled WGS sequence"/>
</dbReference>
<feature type="domain" description="Uracil-DNA glycosylase-like" evidence="5">
    <location>
        <begin position="74"/>
        <end position="244"/>
    </location>
</feature>
<dbReference type="PANTHER" id="PTHR12159">
    <property type="entry name" value="G/T AND G/U MISMATCH-SPECIFIC DNA GLYCOSYLASE"/>
    <property type="match status" value="1"/>
</dbReference>
<reference evidence="6 7" key="1">
    <citation type="submission" date="2020-04" db="EMBL/GenBank/DDBJ databases">
        <title>Perkinsus chesapeaki whole genome sequence.</title>
        <authorList>
            <person name="Bogema D.R."/>
        </authorList>
    </citation>
    <scope>NUCLEOTIDE SEQUENCE [LARGE SCALE GENOMIC DNA]</scope>
    <source>
        <strain evidence="6">ATCC PRA-425</strain>
    </source>
</reference>
<evidence type="ECO:0000256" key="1">
    <source>
        <dbReference type="ARBA" id="ARBA00022763"/>
    </source>
</evidence>
<dbReference type="InterPro" id="IPR015637">
    <property type="entry name" value="MUG/TDG"/>
</dbReference>
<dbReference type="GO" id="GO:0006285">
    <property type="term" value="P:base-excision repair, AP site formation"/>
    <property type="evidence" value="ECO:0007669"/>
    <property type="project" value="InterPro"/>
</dbReference>
<dbReference type="EMBL" id="JAAPAO010000067">
    <property type="protein sequence ID" value="KAF4674233.1"/>
    <property type="molecule type" value="Genomic_DNA"/>
</dbReference>
<gene>
    <name evidence="6" type="ORF">FOL47_009513</name>
</gene>
<keyword evidence="1" id="KW-0227">DNA damage</keyword>
<feature type="domain" description="Uracil-DNA glycosylase-like" evidence="5">
    <location>
        <begin position="256"/>
        <end position="429"/>
    </location>
</feature>